<dbReference type="EMBL" id="JBHSOG010000006">
    <property type="protein sequence ID" value="MFC5767941.1"/>
    <property type="molecule type" value="Genomic_DNA"/>
</dbReference>
<evidence type="ECO:0008006" key="3">
    <source>
        <dbReference type="Google" id="ProtNLM"/>
    </source>
</evidence>
<keyword evidence="2" id="KW-1185">Reference proteome</keyword>
<protein>
    <recommendedName>
        <fullName evidence="3">SGNH/GDSL hydrolase family protein</fullName>
    </recommendedName>
</protein>
<accession>A0ABW1ALR3</accession>
<comment type="caution">
    <text evidence="1">The sequence shown here is derived from an EMBL/GenBank/DDBJ whole genome shotgun (WGS) entry which is preliminary data.</text>
</comment>
<proteinExistence type="predicted"/>
<organism evidence="1 2">
    <name type="scientific">Thauera sinica</name>
    <dbReference type="NCBI Taxonomy" id="2665146"/>
    <lineage>
        <taxon>Bacteria</taxon>
        <taxon>Pseudomonadati</taxon>
        <taxon>Pseudomonadota</taxon>
        <taxon>Betaproteobacteria</taxon>
        <taxon>Rhodocyclales</taxon>
        <taxon>Zoogloeaceae</taxon>
        <taxon>Thauera</taxon>
    </lineage>
</organism>
<reference evidence="2" key="1">
    <citation type="journal article" date="2019" name="Int. J. Syst. Evol. Microbiol.">
        <title>The Global Catalogue of Microorganisms (GCM) 10K type strain sequencing project: providing services to taxonomists for standard genome sequencing and annotation.</title>
        <authorList>
            <consortium name="The Broad Institute Genomics Platform"/>
            <consortium name="The Broad Institute Genome Sequencing Center for Infectious Disease"/>
            <person name="Wu L."/>
            <person name="Ma J."/>
        </authorList>
    </citation>
    <scope>NUCLEOTIDE SEQUENCE [LARGE SCALE GENOMIC DNA]</scope>
    <source>
        <strain evidence="2">SHR3</strain>
    </source>
</reference>
<gene>
    <name evidence="1" type="ORF">ACFPTN_00995</name>
</gene>
<name>A0ABW1ALR3_9RHOO</name>
<sequence>MAASAVAMVAVSGLYYALFRYQFGAPIPASYDVSYWITWKEYLAERAATRGRVLIIGDSSSLFGMDSSVAEKELGRPVVNMSLHGGLPLDWLTTFAEKNAKPGDVVVMPLAWYYYWRDYKVPEDWMVDQIVAWDHGYFDGSSLAQKTRYIAAIKPTAFFRNIIAKEDRDAIYRQFPARKLMNDDKVISDLEGAQDAAPNPMQYDFRNLNRFGDMRGACGNARTVGGSITVSRVNLREKDLLVRTNKTLKERGVRLILMPAPTIEDPASLDANYSASLDGILSLMREAGIEIAGKARDFYFPRNAFYDTNFHLNCEYAVEHTSRMVEALRPAL</sequence>
<evidence type="ECO:0000313" key="1">
    <source>
        <dbReference type="EMBL" id="MFC5767941.1"/>
    </source>
</evidence>
<dbReference type="RefSeq" id="WP_157748428.1">
    <property type="nucleotide sequence ID" value="NZ_JBHSOG010000006.1"/>
</dbReference>
<evidence type="ECO:0000313" key="2">
    <source>
        <dbReference type="Proteomes" id="UP001595974"/>
    </source>
</evidence>
<dbReference type="Proteomes" id="UP001595974">
    <property type="component" value="Unassembled WGS sequence"/>
</dbReference>